<evidence type="ECO:0000313" key="1">
    <source>
        <dbReference type="EMBL" id="QFY43164.1"/>
    </source>
</evidence>
<dbReference type="InParanoid" id="A0A5Q0BLR7"/>
<protein>
    <submittedName>
        <fullName evidence="1">DUF3293 domain-containing protein</fullName>
    </submittedName>
</protein>
<dbReference type="EMBL" id="CP044205">
    <property type="protein sequence ID" value="QFY43164.1"/>
    <property type="molecule type" value="Genomic_DNA"/>
</dbReference>
<proteinExistence type="predicted"/>
<sequence>MNRVYFDTHFERRESWEVWPAEFAIITAYATTGETWPDSRNLAADRQLEAELRRQRRWMRRLTGFSPADGHAEPGWAVDIGFHAVCDIGKRYEQDAIYYIIEDTLYVSFCDQRRALLEVGGFRVRVHP</sequence>
<evidence type="ECO:0000313" key="2">
    <source>
        <dbReference type="Proteomes" id="UP000325755"/>
    </source>
</evidence>
<dbReference type="KEGG" id="mmob:F6R98_11490"/>
<dbReference type="RefSeq" id="WP_153249146.1">
    <property type="nucleotide sequence ID" value="NZ_CP044205.1"/>
</dbReference>
<dbReference type="AlphaFoldDB" id="A0A5Q0BLR7"/>
<name>A0A5Q0BLR7_9GAMM</name>
<dbReference type="Proteomes" id="UP000325755">
    <property type="component" value="Chromosome"/>
</dbReference>
<gene>
    <name evidence="1" type="ORF">F6R98_11490</name>
</gene>
<accession>A0A5Q0BLR7</accession>
<dbReference type="InterPro" id="IPR021710">
    <property type="entry name" value="DUF3293"/>
</dbReference>
<organism evidence="1 2">
    <name type="scientific">Candidatus Methylospira mobilis</name>
    <dbReference type="NCBI Taxonomy" id="1808979"/>
    <lineage>
        <taxon>Bacteria</taxon>
        <taxon>Pseudomonadati</taxon>
        <taxon>Pseudomonadota</taxon>
        <taxon>Gammaproteobacteria</taxon>
        <taxon>Methylococcales</taxon>
        <taxon>Methylococcaceae</taxon>
        <taxon>Candidatus Methylospira</taxon>
    </lineage>
</organism>
<dbReference type="OrthoDB" id="5604578at2"/>
<keyword evidence="2" id="KW-1185">Reference proteome</keyword>
<reference evidence="1 2" key="1">
    <citation type="submission" date="2019-09" db="EMBL/GenBank/DDBJ databases">
        <title>Ecophysiology of the spiral-shaped methanotroph Methylospira mobilis as revealed by the complete genome sequence.</title>
        <authorList>
            <person name="Oshkin I.Y."/>
            <person name="Dedysh S.N."/>
            <person name="Miroshnikov K."/>
            <person name="Danilova O.V."/>
            <person name="Hakobyan A."/>
            <person name="Liesack W."/>
        </authorList>
    </citation>
    <scope>NUCLEOTIDE SEQUENCE [LARGE SCALE GENOMIC DNA]</scope>
    <source>
        <strain evidence="1 2">Shm1</strain>
    </source>
</reference>
<dbReference type="Pfam" id="PF11697">
    <property type="entry name" value="DUF3293"/>
    <property type="match status" value="1"/>
</dbReference>